<feature type="domain" description="Aminoglycoside phosphotransferase" evidence="3">
    <location>
        <begin position="72"/>
        <end position="327"/>
    </location>
</feature>
<dbReference type="PANTHER" id="PTHR21064">
    <property type="entry name" value="AMINOGLYCOSIDE PHOSPHOTRANSFERASE DOMAIN-CONTAINING PROTEIN-RELATED"/>
    <property type="match status" value="1"/>
</dbReference>
<evidence type="ECO:0000259" key="3">
    <source>
        <dbReference type="Pfam" id="PF01636"/>
    </source>
</evidence>
<dbReference type="InterPro" id="IPR002575">
    <property type="entry name" value="Aminoglycoside_PTrfase"/>
</dbReference>
<dbReference type="EMBL" id="CP066770">
    <property type="protein sequence ID" value="QQK06338.1"/>
    <property type="molecule type" value="Genomic_DNA"/>
</dbReference>
<sequence>MSFPLEPDAPASRELADAREVAPPQFGVDGEQAERDWPLMTHDEVAAVLARIDGVGAPARLTWHSPRPFSAAVLVRTTDECALFVKRHHASLRDVAGLEEEHRFIAHLRARGVPVADVLAGRDGTTAFASGDWTYEVHVVAPGVDAYRGVMSWKPFTHPSHAYAAGRALAELHRASAGYDAPARPVRPLLSSFRVLSSGDLAGALERWVTAQPLLVNALGKRDWRGDVASVIGPHHARLVPLLRALPPLWTHGDWHASNLLWTDAGPGAEVRTVLDFGLADRTCAVMDVALAIERNTVDWMAPADARRIEYEQIAALLDGYESLEPLSDDAHAALVALLPIVHTEFALSEVAYFGCIVNAPDIVDVAYDGYLIGHAQWFGERDGRQLLDWLVLRRREKQGGA</sequence>
<evidence type="ECO:0000313" key="4">
    <source>
        <dbReference type="EMBL" id="QQK06338.1"/>
    </source>
</evidence>
<keyword evidence="4" id="KW-0808">Transferase</keyword>
<dbReference type="Pfam" id="PF01636">
    <property type="entry name" value="APH"/>
    <property type="match status" value="1"/>
</dbReference>
<dbReference type="Proteomes" id="UP000596205">
    <property type="component" value="Chromosome 2"/>
</dbReference>
<proteinExistence type="inferred from homology"/>
<evidence type="ECO:0000256" key="2">
    <source>
        <dbReference type="SAM" id="MobiDB-lite"/>
    </source>
</evidence>
<feature type="region of interest" description="Disordered" evidence="2">
    <location>
        <begin position="1"/>
        <end position="29"/>
    </location>
</feature>
<dbReference type="GO" id="GO:0004413">
    <property type="term" value="F:homoserine kinase activity"/>
    <property type="evidence" value="ECO:0007669"/>
    <property type="project" value="TreeGrafter"/>
</dbReference>
<comment type="similarity">
    <text evidence="1">Belongs to the pseudomonas-type ThrB family.</text>
</comment>
<dbReference type="Gene3D" id="3.90.1200.10">
    <property type="match status" value="1"/>
</dbReference>
<name>A0A7T6VLV7_9BURK</name>
<dbReference type="SUPFAM" id="SSF56112">
    <property type="entry name" value="Protein kinase-like (PK-like)"/>
    <property type="match status" value="1"/>
</dbReference>
<gene>
    <name evidence="4" type="ORF">JFN94_21080</name>
</gene>
<dbReference type="InterPro" id="IPR011009">
    <property type="entry name" value="Kinase-like_dom_sf"/>
</dbReference>
<reference evidence="4 5" key="1">
    <citation type="submission" date="2020-12" db="EMBL/GenBank/DDBJ databases">
        <title>Complete genome sequence of Burkholderia anthina BJQ0011.</title>
        <authorList>
            <person name="Xu Y."/>
        </authorList>
    </citation>
    <scope>NUCLEOTIDE SEQUENCE [LARGE SCALE GENOMIC DNA]</scope>
    <source>
        <strain evidence="4 5">BJQ0011</strain>
    </source>
</reference>
<protein>
    <submittedName>
        <fullName evidence="4">Phosphotransferase</fullName>
    </submittedName>
</protein>
<dbReference type="KEGG" id="bann:JFN94_21080"/>
<evidence type="ECO:0000313" key="5">
    <source>
        <dbReference type="Proteomes" id="UP000596205"/>
    </source>
</evidence>
<dbReference type="InterPro" id="IPR050249">
    <property type="entry name" value="Pseudomonas-type_ThrB"/>
</dbReference>
<accession>A0A7T6VLV7</accession>
<evidence type="ECO:0000256" key="1">
    <source>
        <dbReference type="ARBA" id="ARBA00038240"/>
    </source>
</evidence>
<dbReference type="AlphaFoldDB" id="A0A7T6VLV7"/>
<dbReference type="RefSeq" id="WP_124830492.1">
    <property type="nucleotide sequence ID" value="NZ_CADEPR010000007.1"/>
</dbReference>
<organism evidence="4 5">
    <name type="scientific">Burkholderia anthina</name>
    <dbReference type="NCBI Taxonomy" id="179879"/>
    <lineage>
        <taxon>Bacteria</taxon>
        <taxon>Pseudomonadati</taxon>
        <taxon>Pseudomonadota</taxon>
        <taxon>Betaproteobacteria</taxon>
        <taxon>Burkholderiales</taxon>
        <taxon>Burkholderiaceae</taxon>
        <taxon>Burkholderia</taxon>
        <taxon>Burkholderia cepacia complex</taxon>
    </lineage>
</organism>
<dbReference type="PANTHER" id="PTHR21064:SF6">
    <property type="entry name" value="AMINOGLYCOSIDE PHOSPHOTRANSFERASE DOMAIN-CONTAINING PROTEIN"/>
    <property type="match status" value="1"/>
</dbReference>
<dbReference type="GO" id="GO:0009088">
    <property type="term" value="P:threonine biosynthetic process"/>
    <property type="evidence" value="ECO:0007669"/>
    <property type="project" value="TreeGrafter"/>
</dbReference>